<dbReference type="EnsemblMetazoa" id="XM_016914040">
    <property type="protein sequence ID" value="XP_016769529"/>
    <property type="gene ID" value="LOC107964982"/>
</dbReference>
<proteinExistence type="inferred from homology"/>
<evidence type="ECO:0000256" key="4">
    <source>
        <dbReference type="ARBA" id="ARBA00022989"/>
    </source>
</evidence>
<feature type="transmembrane region" description="Helical" evidence="8">
    <location>
        <begin position="288"/>
        <end position="307"/>
    </location>
</feature>
<evidence type="ECO:0000313" key="9">
    <source>
        <dbReference type="EnsemblMetazoa" id="XP_016769529"/>
    </source>
</evidence>
<gene>
    <name evidence="11" type="primary">LOC107964982</name>
</gene>
<keyword evidence="7 8" id="KW-0807">Transducer</keyword>
<dbReference type="GO" id="GO:0008049">
    <property type="term" value="P:male courtship behavior"/>
    <property type="evidence" value="ECO:0007669"/>
    <property type="project" value="TreeGrafter"/>
</dbReference>
<dbReference type="GO" id="GO:0050909">
    <property type="term" value="P:sensory perception of taste"/>
    <property type="evidence" value="ECO:0007669"/>
    <property type="project" value="InterPro"/>
</dbReference>
<evidence type="ECO:0000256" key="6">
    <source>
        <dbReference type="ARBA" id="ARBA00023170"/>
    </source>
</evidence>
<keyword evidence="2 8" id="KW-1003">Cell membrane</keyword>
<dbReference type="Proteomes" id="UP000005203">
    <property type="component" value="Linkage group LG9"/>
</dbReference>
<evidence type="ECO:0000256" key="1">
    <source>
        <dbReference type="ARBA" id="ARBA00004651"/>
    </source>
</evidence>
<accession>A0A8B7KNP8</accession>
<reference evidence="11" key="2">
    <citation type="submission" date="2025-04" db="UniProtKB">
        <authorList>
            <consortium name="RefSeq"/>
        </authorList>
    </citation>
    <scope>IDENTIFICATION</scope>
    <source>
        <strain evidence="11">DH4</strain>
        <tissue evidence="11">Whole body</tissue>
    </source>
</reference>
<feature type="transmembrane region" description="Helical" evidence="8">
    <location>
        <begin position="36"/>
        <end position="57"/>
    </location>
</feature>
<accession>A0A7M7IHK5</accession>
<feature type="transmembrane region" description="Helical" evidence="8">
    <location>
        <begin position="399"/>
        <end position="418"/>
    </location>
</feature>
<keyword evidence="10" id="KW-1185">Reference proteome</keyword>
<keyword evidence="3 8" id="KW-0812">Transmembrane</keyword>
<reference evidence="9" key="1">
    <citation type="submission" date="2021-01" db="UniProtKB">
        <authorList>
            <consortium name="EnsemblMetazoa"/>
        </authorList>
    </citation>
    <scope>IDENTIFICATION</scope>
    <source>
        <strain evidence="9">DH4</strain>
    </source>
</reference>
<name>A0A7M7IHK5_APIME</name>
<organism evidence="9">
    <name type="scientific">Apis mellifera</name>
    <name type="common">Honeybee</name>
    <dbReference type="NCBI Taxonomy" id="7460"/>
    <lineage>
        <taxon>Eukaryota</taxon>
        <taxon>Metazoa</taxon>
        <taxon>Ecdysozoa</taxon>
        <taxon>Arthropoda</taxon>
        <taxon>Hexapoda</taxon>
        <taxon>Insecta</taxon>
        <taxon>Pterygota</taxon>
        <taxon>Neoptera</taxon>
        <taxon>Endopterygota</taxon>
        <taxon>Hymenoptera</taxon>
        <taxon>Apocrita</taxon>
        <taxon>Aculeata</taxon>
        <taxon>Apoidea</taxon>
        <taxon>Anthophila</taxon>
        <taxon>Apidae</taxon>
        <taxon>Apis</taxon>
    </lineage>
</organism>
<dbReference type="AlphaFoldDB" id="A0A7M7IHK5"/>
<comment type="caution">
    <text evidence="8">Lacks conserved residue(s) required for the propagation of feature annotation.</text>
</comment>
<dbReference type="GO" id="GO:0030425">
    <property type="term" value="C:dendrite"/>
    <property type="evidence" value="ECO:0007669"/>
    <property type="project" value="TreeGrafter"/>
</dbReference>
<dbReference type="GO" id="GO:0043025">
    <property type="term" value="C:neuronal cell body"/>
    <property type="evidence" value="ECO:0007669"/>
    <property type="project" value="TreeGrafter"/>
</dbReference>
<evidence type="ECO:0000256" key="8">
    <source>
        <dbReference type="RuleBase" id="RU363108"/>
    </source>
</evidence>
<evidence type="ECO:0000256" key="7">
    <source>
        <dbReference type="ARBA" id="ARBA00023224"/>
    </source>
</evidence>
<dbReference type="GO" id="GO:0030424">
    <property type="term" value="C:axon"/>
    <property type="evidence" value="ECO:0007669"/>
    <property type="project" value="TreeGrafter"/>
</dbReference>
<dbReference type="SMR" id="A0A7M7IHK5"/>
<feature type="transmembrane region" description="Helical" evidence="8">
    <location>
        <begin position="319"/>
        <end position="344"/>
    </location>
</feature>
<keyword evidence="4 8" id="KW-1133">Transmembrane helix</keyword>
<comment type="subcellular location">
    <subcellularLocation>
        <location evidence="1 8">Cell membrane</location>
        <topology evidence="1 8">Multi-pass membrane protein</topology>
    </subcellularLocation>
</comment>
<dbReference type="GO" id="GO:0005886">
    <property type="term" value="C:plasma membrane"/>
    <property type="evidence" value="ECO:0007669"/>
    <property type="project" value="UniProtKB-SubCell"/>
</dbReference>
<protein>
    <recommendedName>
        <fullName evidence="8">Gustatory receptor</fullName>
    </recommendedName>
</protein>
<evidence type="ECO:0000256" key="3">
    <source>
        <dbReference type="ARBA" id="ARBA00022692"/>
    </source>
</evidence>
<evidence type="ECO:0000256" key="2">
    <source>
        <dbReference type="ARBA" id="ARBA00022475"/>
    </source>
</evidence>
<keyword evidence="6 8" id="KW-0675">Receptor</keyword>
<dbReference type="GO" id="GO:0007635">
    <property type="term" value="P:chemosensory behavior"/>
    <property type="evidence" value="ECO:0007669"/>
    <property type="project" value="TreeGrafter"/>
</dbReference>
<dbReference type="KEGG" id="ame:107964982"/>
<dbReference type="PANTHER" id="PTHR21143">
    <property type="entry name" value="INVERTEBRATE GUSTATORY RECEPTOR"/>
    <property type="match status" value="1"/>
</dbReference>
<dbReference type="OrthoDB" id="7547218at2759"/>
<dbReference type="InterPro" id="IPR013604">
    <property type="entry name" value="7TM_chemorcpt"/>
</dbReference>
<dbReference type="GO" id="GO:0007165">
    <property type="term" value="P:signal transduction"/>
    <property type="evidence" value="ECO:0007669"/>
    <property type="project" value="UniProtKB-KW"/>
</dbReference>
<dbReference type="GeneID" id="107964982"/>
<comment type="function">
    <text evidence="8">Gustatory receptor which mediates acceptance or avoidance behavior, depending on its substrates.</text>
</comment>
<sequence length="453" mass="54174">MKSYEEATRIIIVLSYATSFRYYQNKKKSLSKFLLSWIYNVISFFTYVYFIFYLEICNLSALPYNKERITYTFLLFIFLYGYITITITGWYKSKDMIALRNRIDQVDENLKEIGIEIEYRSVYRKVKITGLVWLIHWIILVGLFLNLILKYRKRISEIIINVSYAYIINVESLLLYDYDIFIHWLRLRFEQTNQLLATTLSVNGGTKMEKEDEILKSNPNFKNRSRLNSWSLERFLLGSQIFPANHVPSLKQESQSDEKIRLVQQIRSAQLQLSNISKMTNDVYNMQLLTFTFTIMIYIIIHTYYIYEEIQRTTNVKKLLQTLIIFVWNSFGNFIKIIYIGYYCECTINEAKKTINIIHSYPLDEKDIELKNEFLQFCFQISYTRLEESKTIDYKINYCYIRHYISFILSYVIIMIQWSQNSSIKNHTSMENMTSYNLSNVQTTNQSSIDVQI</sequence>
<feature type="transmembrane region" description="Helical" evidence="8">
    <location>
        <begin position="69"/>
        <end position="91"/>
    </location>
</feature>
<dbReference type="Pfam" id="PF08395">
    <property type="entry name" value="7tm_7"/>
    <property type="match status" value="1"/>
</dbReference>
<evidence type="ECO:0000256" key="5">
    <source>
        <dbReference type="ARBA" id="ARBA00023136"/>
    </source>
</evidence>
<evidence type="ECO:0000313" key="11">
    <source>
        <dbReference type="RefSeq" id="XP_016769529.2"/>
    </source>
</evidence>
<feature type="transmembrane region" description="Helical" evidence="8">
    <location>
        <begin position="130"/>
        <end position="149"/>
    </location>
</feature>
<dbReference type="PANTHER" id="PTHR21143:SF133">
    <property type="entry name" value="GUSTATORY AND PHEROMONE RECEPTOR 32A-RELATED"/>
    <property type="match status" value="1"/>
</dbReference>
<evidence type="ECO:0000313" key="10">
    <source>
        <dbReference type="Proteomes" id="UP000005203"/>
    </source>
</evidence>
<dbReference type="RefSeq" id="XP_016769529.2">
    <property type="nucleotide sequence ID" value="XM_016914040.2"/>
</dbReference>
<comment type="similarity">
    <text evidence="8">Belongs to the insect chemoreceptor superfamily. Gustatory receptor (GR) family.</text>
</comment>
<keyword evidence="5 8" id="KW-0472">Membrane</keyword>